<dbReference type="InterPro" id="IPR016270">
    <property type="entry name" value="PGS1"/>
</dbReference>
<evidence type="ECO:0000256" key="4">
    <source>
        <dbReference type="ARBA" id="ARBA00023098"/>
    </source>
</evidence>
<evidence type="ECO:0000313" key="8">
    <source>
        <dbReference type="EMBL" id="GBE81880.1"/>
    </source>
</evidence>
<dbReference type="AlphaFoldDB" id="A0A401GI58"/>
<dbReference type="PIRSF" id="PIRSF000850">
    <property type="entry name" value="Phospholipase_D_PSS"/>
    <property type="match status" value="1"/>
</dbReference>
<comment type="subcellular location">
    <subcellularLocation>
        <location evidence="7">Mitochondrion</location>
    </subcellularLocation>
</comment>
<dbReference type="GO" id="GO:0005739">
    <property type="term" value="C:mitochondrion"/>
    <property type="evidence" value="ECO:0007669"/>
    <property type="project" value="UniProtKB-SubCell"/>
</dbReference>
<evidence type="ECO:0000256" key="6">
    <source>
        <dbReference type="ARBA" id="ARBA00023264"/>
    </source>
</evidence>
<proteinExistence type="inferred from homology"/>
<dbReference type="GO" id="GO:0005524">
    <property type="term" value="F:ATP binding"/>
    <property type="evidence" value="ECO:0007669"/>
    <property type="project" value="UniProtKB-KW"/>
</dbReference>
<keyword evidence="7" id="KW-0547">Nucleotide-binding</keyword>
<comment type="function">
    <text evidence="7">Functions in the biosynthesis of the anionic phospholipids phosphatidylglycerol and cardiolipin.</text>
</comment>
<dbReference type="EMBL" id="BFAD01000004">
    <property type="protein sequence ID" value="GBE81880.1"/>
    <property type="molecule type" value="Genomic_DNA"/>
</dbReference>
<dbReference type="UniPathway" id="UPA00084">
    <property type="reaction ID" value="UER00503"/>
</dbReference>
<evidence type="ECO:0000256" key="7">
    <source>
        <dbReference type="RuleBase" id="RU365024"/>
    </source>
</evidence>
<comment type="pathway">
    <text evidence="7">Phospholipid metabolism; phosphatidylglycerol biosynthesis; phosphatidylglycerol from CDP-diacylglycerol: step 1/2.</text>
</comment>
<evidence type="ECO:0000256" key="1">
    <source>
        <dbReference type="ARBA" id="ARBA00022516"/>
    </source>
</evidence>
<dbReference type="SUPFAM" id="SSF56024">
    <property type="entry name" value="Phospholipase D/nuclease"/>
    <property type="match status" value="1"/>
</dbReference>
<dbReference type="GeneID" id="38778797"/>
<sequence length="526" mass="59610">MFAAILFSRTVSRHYDRKLANVAVHRSRSLSTVSFDPFIRQFVSKLAERQPCFPMSSSDVHIMHEPQDFYQCLLDMIRRARRRIFISSLYIGSEDVELIDALHVSLQQNPSLKIHIHLDFNRSTRPGPQSTARLLLPLLQEYPNRVCVALFRSPKLKGIMAKLVPPRFNEGWGTWHPKIYGADDDVLISGANLNTSYFSNRQDRYLRFTAQPQLAGYCFDFLQHASGFSYSLLPSPLSKEEYTLQWPDEHTHPHYIETKAQRSLRSFQNSHLAESPQLLDDQLASTSSLEKIDVEKLNVNQPDVLVFPVIQAGLFDIREEEDSLALLFDELGTHTPTSTSPSYGGPLMDLTSGYFGLYKPYQDLVLRSGVACRILAASPKANGFYGSKGVSGRIPEGYTLLEKRFMRAVRHSGREWTQDQQECRPGVQLNEWEKKGWTYHAKGIWLRPTPNASPLLTLFGSTNLNSRSSNLDTELSFLLVTSAPELRARLAEEADGLRAHAQPWRGEERKVRIGTRVLVSAVGGML</sequence>
<keyword evidence="6 7" id="KW-1208">Phospholipid metabolism</keyword>
<dbReference type="CDD" id="cd09135">
    <property type="entry name" value="PLDc_PGS1_euk_1"/>
    <property type="match status" value="1"/>
</dbReference>
<dbReference type="PANTHER" id="PTHR12586">
    <property type="entry name" value="CDP-DIACYLGLYCEROL--SERINE O-PHOSPHATIDYLTRANSFERASE"/>
    <property type="match status" value="1"/>
</dbReference>
<keyword evidence="9" id="KW-1185">Reference proteome</keyword>
<dbReference type="PANTHER" id="PTHR12586:SF1">
    <property type="entry name" value="CDP-DIACYLGLYCEROL--GLYCEROL-3-PHOSPHATE 3-PHOSPHATIDYLTRANSFERASE, MITOCHONDRIAL"/>
    <property type="match status" value="1"/>
</dbReference>
<keyword evidence="7" id="KW-0496">Mitochondrion</keyword>
<evidence type="ECO:0000256" key="2">
    <source>
        <dbReference type="ARBA" id="ARBA00022679"/>
    </source>
</evidence>
<gene>
    <name evidence="8" type="ORF">SCP_0402540</name>
</gene>
<dbReference type="GO" id="GO:0008444">
    <property type="term" value="F:CDP-diacylglycerol-glycerol-3-phosphate 3-phosphatidyltransferase activity"/>
    <property type="evidence" value="ECO:0007669"/>
    <property type="project" value="UniProtKB-EC"/>
</dbReference>
<keyword evidence="5 7" id="KW-0594">Phospholipid biosynthesis</keyword>
<reference evidence="8 9" key="1">
    <citation type="journal article" date="2018" name="Sci. Rep.">
        <title>Genome sequence of the cauliflower mushroom Sparassis crispa (Hanabiratake) and its association with beneficial usage.</title>
        <authorList>
            <person name="Kiyama R."/>
            <person name="Furutani Y."/>
            <person name="Kawaguchi K."/>
            <person name="Nakanishi T."/>
        </authorList>
    </citation>
    <scope>NUCLEOTIDE SEQUENCE [LARGE SCALE GENOMIC DNA]</scope>
</reference>
<accession>A0A401GI58</accession>
<evidence type="ECO:0000313" key="9">
    <source>
        <dbReference type="Proteomes" id="UP000287166"/>
    </source>
</evidence>
<dbReference type="EC" id="2.7.8.5" evidence="7"/>
<dbReference type="FunCoup" id="A0A401GI58">
    <property type="interactions" value="596"/>
</dbReference>
<comment type="similarity">
    <text evidence="7">Belongs to the CDP-alcohol phosphatidyltransferase class-II family.</text>
</comment>
<dbReference type="STRING" id="139825.A0A401GI58"/>
<dbReference type="CDD" id="cd09137">
    <property type="entry name" value="PLDc_PGS1_euk_2"/>
    <property type="match status" value="1"/>
</dbReference>
<name>A0A401GI58_9APHY</name>
<dbReference type="InParanoid" id="A0A401GI58"/>
<comment type="catalytic activity">
    <reaction evidence="7">
        <text>a CDP-1,2-diacyl-sn-glycerol + sn-glycerol 3-phosphate = a 1,2-diacyl-sn-glycero-3-phospho-(1'-sn-glycero-3'-phosphate) + CMP + H(+)</text>
        <dbReference type="Rhea" id="RHEA:12593"/>
        <dbReference type="ChEBI" id="CHEBI:15378"/>
        <dbReference type="ChEBI" id="CHEBI:57597"/>
        <dbReference type="ChEBI" id="CHEBI:58332"/>
        <dbReference type="ChEBI" id="CHEBI:60110"/>
        <dbReference type="ChEBI" id="CHEBI:60377"/>
        <dbReference type="EC" id="2.7.8.5"/>
    </reaction>
</comment>
<evidence type="ECO:0000256" key="5">
    <source>
        <dbReference type="ARBA" id="ARBA00023209"/>
    </source>
</evidence>
<dbReference type="OrthoDB" id="10250191at2759"/>
<dbReference type="Proteomes" id="UP000287166">
    <property type="component" value="Unassembled WGS sequence"/>
</dbReference>
<keyword evidence="2 7" id="KW-0808">Transferase</keyword>
<dbReference type="GO" id="GO:0032049">
    <property type="term" value="P:cardiolipin biosynthetic process"/>
    <property type="evidence" value="ECO:0007669"/>
    <property type="project" value="InterPro"/>
</dbReference>
<keyword evidence="1 7" id="KW-0444">Lipid biosynthesis</keyword>
<keyword evidence="7" id="KW-0067">ATP-binding</keyword>
<keyword evidence="3" id="KW-0677">Repeat</keyword>
<keyword evidence="4 7" id="KW-0443">Lipid metabolism</keyword>
<evidence type="ECO:0000256" key="3">
    <source>
        <dbReference type="ARBA" id="ARBA00022737"/>
    </source>
</evidence>
<dbReference type="Gene3D" id="3.30.870.10">
    <property type="entry name" value="Endonuclease Chain A"/>
    <property type="match status" value="2"/>
</dbReference>
<organism evidence="8 9">
    <name type="scientific">Sparassis crispa</name>
    <dbReference type="NCBI Taxonomy" id="139825"/>
    <lineage>
        <taxon>Eukaryota</taxon>
        <taxon>Fungi</taxon>
        <taxon>Dikarya</taxon>
        <taxon>Basidiomycota</taxon>
        <taxon>Agaricomycotina</taxon>
        <taxon>Agaricomycetes</taxon>
        <taxon>Polyporales</taxon>
        <taxon>Sparassidaceae</taxon>
        <taxon>Sparassis</taxon>
    </lineage>
</organism>
<comment type="caution">
    <text evidence="8">The sequence shown here is derived from an EMBL/GenBank/DDBJ whole genome shotgun (WGS) entry which is preliminary data.</text>
</comment>
<dbReference type="RefSeq" id="XP_027612793.1">
    <property type="nucleotide sequence ID" value="XM_027756992.1"/>
</dbReference>
<protein>
    <recommendedName>
        <fullName evidence="7">CDP-diacylglycerol--glycerol-3-phosphate 3-phosphatidyltransferase</fullName>
        <ecNumber evidence="7">2.7.8.5</ecNumber>
    </recommendedName>
</protein>